<evidence type="ECO:0000313" key="3">
    <source>
        <dbReference type="Proteomes" id="UP000327439"/>
    </source>
</evidence>
<sequence length="78" mass="9048">MKIGYPHCFMHLLLGKLFPSWFDFWIVDDPMFGGCLRYMLVSLESNNSAFLTVCCQFVFTTFKAIQATCITFADKFLE</sequence>
<proteinExistence type="predicted"/>
<keyword evidence="1" id="KW-0732">Signal</keyword>
<dbReference type="EMBL" id="CM018204">
    <property type="protein sequence ID" value="KAB2090541.1"/>
    <property type="molecule type" value="Genomic_DNA"/>
</dbReference>
<dbReference type="Proteomes" id="UP000327439">
    <property type="component" value="Chromosome A03"/>
</dbReference>
<dbReference type="AlphaFoldDB" id="A0A5J5WCU4"/>
<feature type="signal peptide" evidence="1">
    <location>
        <begin position="1"/>
        <end position="22"/>
    </location>
</feature>
<feature type="chain" id="PRO_5023926838" evidence="1">
    <location>
        <begin position="23"/>
        <end position="78"/>
    </location>
</feature>
<protein>
    <submittedName>
        <fullName evidence="2">Uncharacterized protein</fullName>
    </submittedName>
</protein>
<name>A0A5J5WCU4_GOSBA</name>
<evidence type="ECO:0000313" key="2">
    <source>
        <dbReference type="EMBL" id="KAB2090541.1"/>
    </source>
</evidence>
<accession>A0A5J5WCU4</accession>
<evidence type="ECO:0000256" key="1">
    <source>
        <dbReference type="SAM" id="SignalP"/>
    </source>
</evidence>
<gene>
    <name evidence="2" type="ORF">ES319_A03G130100v1</name>
</gene>
<reference evidence="3" key="1">
    <citation type="journal article" date="2020" name="Nat. Genet.">
        <title>Genomic diversifications of five Gossypium allopolyploid species and their impact on cotton improvement.</title>
        <authorList>
            <person name="Chen Z.J."/>
            <person name="Sreedasyam A."/>
            <person name="Ando A."/>
            <person name="Song Q."/>
            <person name="De Santiago L.M."/>
            <person name="Hulse-Kemp A.M."/>
            <person name="Ding M."/>
            <person name="Ye W."/>
            <person name="Kirkbride R.C."/>
            <person name="Jenkins J."/>
            <person name="Plott C."/>
            <person name="Lovell J."/>
            <person name="Lin Y.M."/>
            <person name="Vaughn R."/>
            <person name="Liu B."/>
            <person name="Simpson S."/>
            <person name="Scheffler B.E."/>
            <person name="Wen L."/>
            <person name="Saski C.A."/>
            <person name="Grover C.E."/>
            <person name="Hu G."/>
            <person name="Conover J.L."/>
            <person name="Carlson J.W."/>
            <person name="Shu S."/>
            <person name="Boston L.B."/>
            <person name="Williams M."/>
            <person name="Peterson D.G."/>
            <person name="McGee K."/>
            <person name="Jones D.C."/>
            <person name="Wendel J.F."/>
            <person name="Stelly D.M."/>
            <person name="Grimwood J."/>
            <person name="Schmutz J."/>
        </authorList>
    </citation>
    <scope>NUCLEOTIDE SEQUENCE [LARGE SCALE GENOMIC DNA]</scope>
    <source>
        <strain evidence="3">cv. 3-79</strain>
    </source>
</reference>
<organism evidence="2 3">
    <name type="scientific">Gossypium barbadense</name>
    <name type="common">Sea Island cotton</name>
    <name type="synonym">Hibiscus barbadensis</name>
    <dbReference type="NCBI Taxonomy" id="3634"/>
    <lineage>
        <taxon>Eukaryota</taxon>
        <taxon>Viridiplantae</taxon>
        <taxon>Streptophyta</taxon>
        <taxon>Embryophyta</taxon>
        <taxon>Tracheophyta</taxon>
        <taxon>Spermatophyta</taxon>
        <taxon>Magnoliopsida</taxon>
        <taxon>eudicotyledons</taxon>
        <taxon>Gunneridae</taxon>
        <taxon>Pentapetalae</taxon>
        <taxon>rosids</taxon>
        <taxon>malvids</taxon>
        <taxon>Malvales</taxon>
        <taxon>Malvaceae</taxon>
        <taxon>Malvoideae</taxon>
        <taxon>Gossypium</taxon>
    </lineage>
</organism>
<keyword evidence="3" id="KW-1185">Reference proteome</keyword>